<evidence type="ECO:0000313" key="3">
    <source>
        <dbReference type="EMBL" id="UOO96897.1"/>
    </source>
</evidence>
<dbReference type="AlphaFoldDB" id="A0AAX3AUV7"/>
<gene>
    <name evidence="3" type="ORF">MUK72_15870</name>
    <name evidence="4" type="ORF">MUK72_17410</name>
</gene>
<geneLocation type="plasmid" evidence="3 5">
    <name>unnamed1</name>
</geneLocation>
<dbReference type="GO" id="GO:0003677">
    <property type="term" value="F:DNA binding"/>
    <property type="evidence" value="ECO:0007669"/>
    <property type="project" value="InterPro"/>
</dbReference>
<dbReference type="GO" id="GO:0004803">
    <property type="term" value="F:transposase activity"/>
    <property type="evidence" value="ECO:0007669"/>
    <property type="project" value="InterPro"/>
</dbReference>
<feature type="domain" description="Transposase IS4-like" evidence="1">
    <location>
        <begin position="150"/>
        <end position="467"/>
    </location>
</feature>
<dbReference type="InterPro" id="IPR047654">
    <property type="entry name" value="IS1634_transpos"/>
</dbReference>
<keyword evidence="3" id="KW-0614">Plasmid</keyword>
<evidence type="ECO:0000259" key="2">
    <source>
        <dbReference type="Pfam" id="PF14104"/>
    </source>
</evidence>
<name>A0AAX3AUV7_HALDO</name>
<geneLocation type="plasmid" evidence="4 5">
    <name>unnamed2</name>
</geneLocation>
<feature type="domain" description="DUF4277" evidence="2">
    <location>
        <begin position="9"/>
        <end position="107"/>
    </location>
</feature>
<keyword evidence="5" id="KW-1185">Reference proteome</keyword>
<dbReference type="KEGG" id="hdo:MUK72_17410"/>
<evidence type="ECO:0000313" key="4">
    <source>
        <dbReference type="EMBL" id="UOO97115.1"/>
    </source>
</evidence>
<dbReference type="Proteomes" id="UP000830542">
    <property type="component" value="Plasmid unnamed2"/>
</dbReference>
<dbReference type="KEGG" id="hdo:MUK72_15870"/>
<dbReference type="InterPro" id="IPR002559">
    <property type="entry name" value="Transposase_11"/>
</dbReference>
<dbReference type="Proteomes" id="UP000830542">
    <property type="component" value="Plasmid unnamed1"/>
</dbReference>
<dbReference type="PANTHER" id="PTHR34614">
    <property type="match status" value="1"/>
</dbReference>
<dbReference type="PANTHER" id="PTHR34614:SF2">
    <property type="entry name" value="TRANSPOSASE IS4-LIKE DOMAIN-CONTAINING PROTEIN"/>
    <property type="match status" value="1"/>
</dbReference>
<dbReference type="EMBL" id="CP095007">
    <property type="protein sequence ID" value="UOO97115.1"/>
    <property type="molecule type" value="Genomic_DNA"/>
</dbReference>
<proteinExistence type="predicted"/>
<dbReference type="EMBL" id="CP095006">
    <property type="protein sequence ID" value="UOO96897.1"/>
    <property type="molecule type" value="Genomic_DNA"/>
</dbReference>
<dbReference type="InterPro" id="IPR025457">
    <property type="entry name" value="DUF4277"/>
</dbReference>
<reference evidence="3" key="1">
    <citation type="submission" date="2022-04" db="EMBL/GenBank/DDBJ databases">
        <title>Sequencing and genomic assembly of Halococcus dombrowskii.</title>
        <authorList>
            <person name="Lim S.W."/>
            <person name="MacLea K.S."/>
        </authorList>
    </citation>
    <scope>NUCLEOTIDE SEQUENCE</scope>
    <source>
        <strain evidence="3">H4</strain>
        <plasmid evidence="3">unnamed1</plasmid>
        <plasmid evidence="4">unnamed2</plasmid>
    </source>
</reference>
<accession>A0AAX3AUV7</accession>
<protein>
    <submittedName>
        <fullName evidence="3">IS1634 family transposase</fullName>
    </submittedName>
</protein>
<dbReference type="Pfam" id="PF14104">
    <property type="entry name" value="DUF4277"/>
    <property type="match status" value="1"/>
</dbReference>
<evidence type="ECO:0000259" key="1">
    <source>
        <dbReference type="Pfam" id="PF01609"/>
    </source>
</evidence>
<dbReference type="NCBIfam" id="NF033559">
    <property type="entry name" value="transpos_IS1634"/>
    <property type="match status" value="1"/>
</dbReference>
<dbReference type="GO" id="GO:0006313">
    <property type="term" value="P:DNA transposition"/>
    <property type="evidence" value="ECO:0007669"/>
    <property type="project" value="InterPro"/>
</dbReference>
<evidence type="ECO:0000313" key="5">
    <source>
        <dbReference type="Proteomes" id="UP000830542"/>
    </source>
</evidence>
<organism evidence="3 5">
    <name type="scientific">Halococcus dombrowskii</name>
    <dbReference type="NCBI Taxonomy" id="179637"/>
    <lineage>
        <taxon>Archaea</taxon>
        <taxon>Methanobacteriati</taxon>
        <taxon>Methanobacteriota</taxon>
        <taxon>Stenosarchaea group</taxon>
        <taxon>Halobacteria</taxon>
        <taxon>Halobacteriales</taxon>
        <taxon>Halococcaceae</taxon>
        <taxon>Halococcus</taxon>
    </lineage>
</organism>
<sequence length="548" mass="61662">MEVFSPGPLPVVKAICEECGLIETVNEQVEWDDQQCRLSPGHRTMALVMNFLAEGQPMYRLSEFFEKSDTANLFGENISPENLSDTTFGRTLDKIADANPRILFGSVLAEAIGREGVTTNVVHADTTSKSVQGIYEDENDEYDLEITQGYSRDGNRHLNQFQIGLAVNRNGVPVIGDILDGNDSDTTWNTELIGELRQRLAADEPPIYVADSAAMSEDSLDEASAAGIDIISRLPRTYNAVDALIDRAWEIDEWNDLGKFVNDEDDEDAASYQIQTFQKHISNHDLRCVVVHSSTLDGRTNRRIDNDLDSTEEDLEDAVGQLADRSFACEPDAQEAWETWLDDHDDSCFEFEAEVVETEQKKSRDKPGRPPKDWDPYETVYKIAASVQRDAAAIAHRKKRASCFVVVTSLEDSEEWAGEDVLQEYKEQQAVERRFRVVKDPKRVGPVFLDRPDRVEALGYVMLMALLVYSLIERRARVALQGADEPMDLAGGPTSFRPTGRRVLERFENMLVSRVDGKREIPDNVDVPKRVLELLDLDVTAYGIESEE</sequence>
<dbReference type="Pfam" id="PF01609">
    <property type="entry name" value="DDE_Tnp_1"/>
    <property type="match status" value="1"/>
</dbReference>